<evidence type="ECO:0000313" key="2">
    <source>
        <dbReference type="EMBL" id="KIU01697.1"/>
    </source>
</evidence>
<dbReference type="AlphaFoldDB" id="A0AA40MJS3"/>
<dbReference type="Proteomes" id="UP000032274">
    <property type="component" value="Unassembled WGS sequence"/>
</dbReference>
<feature type="non-terminal residue" evidence="2">
    <location>
        <position position="129"/>
    </location>
</feature>
<comment type="caution">
    <text evidence="2">The sequence shown here is derived from an EMBL/GenBank/DDBJ whole genome shotgun (WGS) entry which is preliminary data.</text>
</comment>
<dbReference type="EMBL" id="JXIG01000068">
    <property type="protein sequence ID" value="KIU01697.1"/>
    <property type="molecule type" value="Genomic_DNA"/>
</dbReference>
<name>A0AA40MJS3_STAAU</name>
<accession>A0AA40MJS3</accession>
<gene>
    <name evidence="2" type="ORF">QU38_00290</name>
</gene>
<proteinExistence type="predicted"/>
<feature type="non-terminal residue" evidence="2">
    <location>
        <position position="1"/>
    </location>
</feature>
<feature type="region of interest" description="Disordered" evidence="1">
    <location>
        <begin position="21"/>
        <end position="42"/>
    </location>
</feature>
<protein>
    <submittedName>
        <fullName evidence="2">Uncharacterized protein</fullName>
    </submittedName>
</protein>
<reference evidence="2 3" key="1">
    <citation type="submission" date="2015-01" db="EMBL/GenBank/DDBJ databases">
        <title>Characterization of Swiss Staphylococcus aureus strains involved in food poisoning.</title>
        <authorList>
            <person name="Crovadore J."/>
            <person name="Chablais R."/>
            <person name="Tonacini J."/>
            <person name="Schnyder B."/>
            <person name="Lefort F."/>
        </authorList>
    </citation>
    <scope>NUCLEOTIDE SEQUENCE [LARGE SCALE GENOMIC DNA]</scope>
    <source>
        <strain evidence="2 3">SA-120</strain>
    </source>
</reference>
<sequence length="129" mass="13727">PAAGDALDQLGDAIEAVAERGKQRQPLVGERQSARQPAGQLRAQPLLQPLHLVADRRLGYAQLDRGAGEAEVARRRLEGAQGIEGKVGADHRRRSISSANAIGQPDLGWPFRAGLARLRLSLAVPFVGA</sequence>
<evidence type="ECO:0000256" key="1">
    <source>
        <dbReference type="SAM" id="MobiDB-lite"/>
    </source>
</evidence>
<evidence type="ECO:0000313" key="3">
    <source>
        <dbReference type="Proteomes" id="UP000032274"/>
    </source>
</evidence>
<organism evidence="2 3">
    <name type="scientific">Staphylococcus aureus</name>
    <dbReference type="NCBI Taxonomy" id="1280"/>
    <lineage>
        <taxon>Bacteria</taxon>
        <taxon>Bacillati</taxon>
        <taxon>Bacillota</taxon>
        <taxon>Bacilli</taxon>
        <taxon>Bacillales</taxon>
        <taxon>Staphylococcaceae</taxon>
        <taxon>Staphylococcus</taxon>
    </lineage>
</organism>